<dbReference type="InterPro" id="IPR029068">
    <property type="entry name" value="Glyas_Bleomycin-R_OHBP_Dase"/>
</dbReference>
<feature type="compositionally biased region" description="Polar residues" evidence="1">
    <location>
        <begin position="8"/>
        <end position="18"/>
    </location>
</feature>
<dbReference type="InterPro" id="IPR004360">
    <property type="entry name" value="Glyas_Fos-R_dOase_dom"/>
</dbReference>
<comment type="caution">
    <text evidence="3">The sequence shown here is derived from an EMBL/GenBank/DDBJ whole genome shotgun (WGS) entry which is preliminary data.</text>
</comment>
<dbReference type="Proteomes" id="UP000807371">
    <property type="component" value="Unassembled WGS sequence"/>
</dbReference>
<dbReference type="InterPro" id="IPR037523">
    <property type="entry name" value="VOC_core"/>
</dbReference>
<organism evidence="3 4">
    <name type="scientific">Streptomyces pactum</name>
    <dbReference type="NCBI Taxonomy" id="68249"/>
    <lineage>
        <taxon>Bacteria</taxon>
        <taxon>Bacillati</taxon>
        <taxon>Actinomycetota</taxon>
        <taxon>Actinomycetes</taxon>
        <taxon>Kitasatosporales</taxon>
        <taxon>Streptomycetaceae</taxon>
        <taxon>Streptomyces</taxon>
    </lineage>
</organism>
<sequence length="156" mass="17410">MRPEDSAVTHQPSTTPTTRLGGFYPVLATRDVAASRDFYTRHFGFEVTFEADWYVSLRRPDAPQYELALLDHAHPTLPEGHREALRGGLLLNFEVDDVDAEHRRLVTEAGLPELLSLRTENFGQRHFITAAPDGVLIDVITVVPPGEEYAAHYTGA</sequence>
<dbReference type="Gene3D" id="3.30.720.110">
    <property type="match status" value="1"/>
</dbReference>
<dbReference type="PROSITE" id="PS51819">
    <property type="entry name" value="VOC"/>
    <property type="match status" value="1"/>
</dbReference>
<dbReference type="SUPFAM" id="SSF54593">
    <property type="entry name" value="Glyoxalase/Bleomycin resistance protein/Dihydroxybiphenyl dioxygenase"/>
    <property type="match status" value="1"/>
</dbReference>
<keyword evidence="4" id="KW-1185">Reference proteome</keyword>
<proteinExistence type="predicted"/>
<dbReference type="EMBL" id="JACYXC010000001">
    <property type="protein sequence ID" value="MBH5337456.1"/>
    <property type="molecule type" value="Genomic_DNA"/>
</dbReference>
<evidence type="ECO:0000313" key="3">
    <source>
        <dbReference type="EMBL" id="MBH5337456.1"/>
    </source>
</evidence>
<evidence type="ECO:0000313" key="4">
    <source>
        <dbReference type="Proteomes" id="UP000807371"/>
    </source>
</evidence>
<evidence type="ECO:0000259" key="2">
    <source>
        <dbReference type="PROSITE" id="PS51819"/>
    </source>
</evidence>
<reference evidence="3 4" key="1">
    <citation type="submission" date="2020-09" db="EMBL/GenBank/DDBJ databases">
        <title>Biosynthesis of the nuclear factor of activated T cells inhibitor NFAT-133 and its congeners in Streptomyces pactum.</title>
        <authorList>
            <person name="Zhou W."/>
            <person name="Posri P."/>
            <person name="Abugrain M.E."/>
            <person name="Weisberg A.J."/>
            <person name="Chang J.H."/>
            <person name="Mahmud T."/>
        </authorList>
    </citation>
    <scope>NUCLEOTIDE SEQUENCE [LARGE SCALE GENOMIC DNA]</scope>
    <source>
        <strain evidence="3 4">ATCC 27456</strain>
    </source>
</reference>
<gene>
    <name evidence="3" type="ORF">IHE55_22905</name>
</gene>
<dbReference type="Pfam" id="PF00903">
    <property type="entry name" value="Glyoxalase"/>
    <property type="match status" value="1"/>
</dbReference>
<protein>
    <submittedName>
        <fullName evidence="3">VOC family protein</fullName>
    </submittedName>
</protein>
<evidence type="ECO:0000256" key="1">
    <source>
        <dbReference type="SAM" id="MobiDB-lite"/>
    </source>
</evidence>
<name>A0ABS0NQN2_9ACTN</name>
<accession>A0ABS0NQN2</accession>
<feature type="region of interest" description="Disordered" evidence="1">
    <location>
        <begin position="1"/>
        <end position="20"/>
    </location>
</feature>
<feature type="domain" description="VOC" evidence="2">
    <location>
        <begin position="19"/>
        <end position="142"/>
    </location>
</feature>
<dbReference type="Gene3D" id="3.30.720.120">
    <property type="match status" value="1"/>
</dbReference>